<proteinExistence type="predicted"/>
<dbReference type="PANTHER" id="PTHR33223">
    <property type="entry name" value="CCHC-TYPE DOMAIN-CONTAINING PROTEIN"/>
    <property type="match status" value="1"/>
</dbReference>
<dbReference type="PANTHER" id="PTHR33223:SF3">
    <property type="match status" value="1"/>
</dbReference>
<accession>A0A371F7N3</accession>
<name>A0A371F7N3_MUCPR</name>
<reference evidence="1" key="1">
    <citation type="submission" date="2018-05" db="EMBL/GenBank/DDBJ databases">
        <title>Draft genome of Mucuna pruriens seed.</title>
        <authorList>
            <person name="Nnadi N.E."/>
            <person name="Vos R."/>
            <person name="Hasami M.H."/>
            <person name="Devisetty U.K."/>
            <person name="Aguiy J.C."/>
        </authorList>
    </citation>
    <scope>NUCLEOTIDE SEQUENCE [LARGE SCALE GENOMIC DNA]</scope>
    <source>
        <strain evidence="1">JCA_2017</strain>
    </source>
</reference>
<gene>
    <name evidence="1" type="ORF">CR513_46148</name>
</gene>
<evidence type="ECO:0000313" key="2">
    <source>
        <dbReference type="Proteomes" id="UP000257109"/>
    </source>
</evidence>
<organism evidence="1 2">
    <name type="scientific">Mucuna pruriens</name>
    <name type="common">Velvet bean</name>
    <name type="synonym">Dolichos pruriens</name>
    <dbReference type="NCBI Taxonomy" id="157652"/>
    <lineage>
        <taxon>Eukaryota</taxon>
        <taxon>Viridiplantae</taxon>
        <taxon>Streptophyta</taxon>
        <taxon>Embryophyta</taxon>
        <taxon>Tracheophyta</taxon>
        <taxon>Spermatophyta</taxon>
        <taxon>Magnoliopsida</taxon>
        <taxon>eudicotyledons</taxon>
        <taxon>Gunneridae</taxon>
        <taxon>Pentapetalae</taxon>
        <taxon>rosids</taxon>
        <taxon>fabids</taxon>
        <taxon>Fabales</taxon>
        <taxon>Fabaceae</taxon>
        <taxon>Papilionoideae</taxon>
        <taxon>50 kb inversion clade</taxon>
        <taxon>NPAAA clade</taxon>
        <taxon>indigoferoid/millettioid clade</taxon>
        <taxon>Phaseoleae</taxon>
        <taxon>Mucuna</taxon>
    </lineage>
</organism>
<dbReference type="OrthoDB" id="1689420at2759"/>
<protein>
    <recommendedName>
        <fullName evidence="3">Retrotransposon gag domain-containing protein</fullName>
    </recommendedName>
</protein>
<keyword evidence="2" id="KW-1185">Reference proteome</keyword>
<sequence length="78" mass="9256">MKAFSFSLDGVAKDLVYLQPVMFTTWGEMKCMFLENGHPEIDLRNMSTFGETLHEYWERFNKLCAIFLHHQINEQLLL</sequence>
<dbReference type="AlphaFoldDB" id="A0A371F7N3"/>
<dbReference type="EMBL" id="QJKJ01010273">
    <property type="protein sequence ID" value="RDX74143.1"/>
    <property type="molecule type" value="Genomic_DNA"/>
</dbReference>
<comment type="caution">
    <text evidence="1">The sequence shown here is derived from an EMBL/GenBank/DDBJ whole genome shotgun (WGS) entry which is preliminary data.</text>
</comment>
<dbReference type="Proteomes" id="UP000257109">
    <property type="component" value="Unassembled WGS sequence"/>
</dbReference>
<evidence type="ECO:0000313" key="1">
    <source>
        <dbReference type="EMBL" id="RDX74143.1"/>
    </source>
</evidence>
<feature type="non-terminal residue" evidence="1">
    <location>
        <position position="1"/>
    </location>
</feature>
<evidence type="ECO:0008006" key="3">
    <source>
        <dbReference type="Google" id="ProtNLM"/>
    </source>
</evidence>